<keyword evidence="1" id="KW-0812">Transmembrane</keyword>
<sequence>MFVETFTDYDDIELCYRVSFFEENHRNRGDSWSLRQTGVYQRFSGSPGQSAGIILQPSQRIRPWIEEYLRSAKFRSDYPMMLHVLMLAALAATWTSYVQHLSTQLRELDEKVSFSSEPKCRRYDYEVCFADCQTLHLFRSKLLRASLVIDDNLQLASNFASLTSECGSGMTDTQERELSNNIRAYTSEMAIHKRNIAFLLDESTNTASLLSKLLEARMSTSLRVINQTMESNLSLIRNTSTNTLQENLTIATIAKQGTKGSRKIHALTLIATLYLPATLVATVFSSNLIQWKDEGDDPTTGSHFKAHYTVVSEFWIYVVSTLVLMVTTLVIARVLERVD</sequence>
<accession>A0A0D2B4J8</accession>
<evidence type="ECO:0000313" key="3">
    <source>
        <dbReference type="EMBL" id="KIW13610.1"/>
    </source>
</evidence>
<dbReference type="HOGENOM" id="CLU_029947_3_0_1"/>
<protein>
    <recommendedName>
        <fullName evidence="2">CorA-like transporter domain-containing protein</fullName>
    </recommendedName>
</protein>
<dbReference type="AlphaFoldDB" id="A0A0D2B4J8"/>
<feature type="transmembrane region" description="Helical" evidence="1">
    <location>
        <begin position="264"/>
        <end position="284"/>
    </location>
</feature>
<keyword evidence="4" id="KW-1185">Reference proteome</keyword>
<dbReference type="STRING" id="91928.A0A0D2B4J8"/>
<evidence type="ECO:0000313" key="4">
    <source>
        <dbReference type="Proteomes" id="UP000053328"/>
    </source>
</evidence>
<dbReference type="VEuPathDB" id="FungiDB:PV08_08800"/>
<dbReference type="GeneID" id="27335883"/>
<dbReference type="Proteomes" id="UP000053328">
    <property type="component" value="Unassembled WGS sequence"/>
</dbReference>
<keyword evidence="1" id="KW-0472">Membrane</keyword>
<organism evidence="3 4">
    <name type="scientific">Exophiala spinifera</name>
    <dbReference type="NCBI Taxonomy" id="91928"/>
    <lineage>
        <taxon>Eukaryota</taxon>
        <taxon>Fungi</taxon>
        <taxon>Dikarya</taxon>
        <taxon>Ascomycota</taxon>
        <taxon>Pezizomycotina</taxon>
        <taxon>Eurotiomycetes</taxon>
        <taxon>Chaetothyriomycetidae</taxon>
        <taxon>Chaetothyriales</taxon>
        <taxon>Herpotrichiellaceae</taxon>
        <taxon>Exophiala</taxon>
    </lineage>
</organism>
<keyword evidence="1" id="KW-1133">Transmembrane helix</keyword>
<dbReference type="EMBL" id="KN847497">
    <property type="protein sequence ID" value="KIW13610.1"/>
    <property type="molecule type" value="Genomic_DNA"/>
</dbReference>
<dbReference type="Gene3D" id="1.20.58.340">
    <property type="entry name" value="Magnesium transport protein CorA, transmembrane region"/>
    <property type="match status" value="1"/>
</dbReference>
<dbReference type="InterPro" id="IPR058257">
    <property type="entry name" value="CorA-like_dom"/>
</dbReference>
<evidence type="ECO:0000259" key="2">
    <source>
        <dbReference type="Pfam" id="PF26616"/>
    </source>
</evidence>
<reference evidence="3 4" key="1">
    <citation type="submission" date="2015-01" db="EMBL/GenBank/DDBJ databases">
        <title>The Genome Sequence of Exophiala spinifera CBS89968.</title>
        <authorList>
            <consortium name="The Broad Institute Genomics Platform"/>
            <person name="Cuomo C."/>
            <person name="de Hoog S."/>
            <person name="Gorbushina A."/>
            <person name="Stielow B."/>
            <person name="Teixiera M."/>
            <person name="Abouelleil A."/>
            <person name="Chapman S.B."/>
            <person name="Priest M."/>
            <person name="Young S.K."/>
            <person name="Wortman J."/>
            <person name="Nusbaum C."/>
            <person name="Birren B."/>
        </authorList>
    </citation>
    <scope>NUCLEOTIDE SEQUENCE [LARGE SCALE GENOMIC DNA]</scope>
    <source>
        <strain evidence="3 4">CBS 89968</strain>
    </source>
</reference>
<proteinExistence type="predicted"/>
<feature type="transmembrane region" description="Helical" evidence="1">
    <location>
        <begin position="314"/>
        <end position="335"/>
    </location>
</feature>
<dbReference type="Pfam" id="PF26616">
    <property type="entry name" value="CorA-like"/>
    <property type="match status" value="1"/>
</dbReference>
<gene>
    <name evidence="3" type="ORF">PV08_08800</name>
</gene>
<feature type="domain" description="CorA-like transporter" evidence="2">
    <location>
        <begin position="11"/>
        <end position="110"/>
    </location>
</feature>
<evidence type="ECO:0000256" key="1">
    <source>
        <dbReference type="SAM" id="Phobius"/>
    </source>
</evidence>
<dbReference type="RefSeq" id="XP_016233826.1">
    <property type="nucleotide sequence ID" value="XM_016383123.1"/>
</dbReference>
<name>A0A0D2B4J8_9EURO</name>
<feature type="transmembrane region" description="Helical" evidence="1">
    <location>
        <begin position="80"/>
        <end position="98"/>
    </location>
</feature>
<dbReference type="OrthoDB" id="5396681at2759"/>